<comment type="subcellular location">
    <subcellularLocation>
        <location evidence="2 11">Cytoplasm</location>
    </subcellularLocation>
</comment>
<dbReference type="GO" id="GO:0006166">
    <property type="term" value="P:purine ribonucleoside salvage"/>
    <property type="evidence" value="ECO:0007669"/>
    <property type="project" value="UniProtKB-UniRule"/>
</dbReference>
<dbReference type="GO" id="GO:0003999">
    <property type="term" value="F:adenine phosphoribosyltransferase activity"/>
    <property type="evidence" value="ECO:0007669"/>
    <property type="project" value="UniProtKB-UniRule"/>
</dbReference>
<evidence type="ECO:0000256" key="6">
    <source>
        <dbReference type="ARBA" id="ARBA00011893"/>
    </source>
</evidence>
<dbReference type="EC" id="2.4.2.7" evidence="6 11"/>
<evidence type="ECO:0000313" key="13">
    <source>
        <dbReference type="EMBL" id="MDP0588461.1"/>
    </source>
</evidence>
<evidence type="ECO:0000256" key="1">
    <source>
        <dbReference type="ARBA" id="ARBA00000868"/>
    </source>
</evidence>
<gene>
    <name evidence="11" type="primary">apt</name>
    <name evidence="13" type="ORF">QS748_04435</name>
</gene>
<dbReference type="InterPro" id="IPR029057">
    <property type="entry name" value="PRTase-like"/>
</dbReference>
<dbReference type="NCBIfam" id="TIGR01090">
    <property type="entry name" value="apt"/>
    <property type="match status" value="1"/>
</dbReference>
<comment type="similarity">
    <text evidence="4 11">Belongs to the purine/pyrimidine phosphoribosyltransferase family.</text>
</comment>
<keyword evidence="8 11" id="KW-0328">Glycosyltransferase</keyword>
<dbReference type="InterPro" id="IPR005764">
    <property type="entry name" value="Ade_phspho_trans"/>
</dbReference>
<dbReference type="EMBL" id="JASXSV010000005">
    <property type="protein sequence ID" value="MDP0588461.1"/>
    <property type="molecule type" value="Genomic_DNA"/>
</dbReference>
<reference evidence="13 14" key="1">
    <citation type="journal article" date="2023" name="bioRxiv">
        <title>An intranuclear bacterial parasite of deep-sea mussels expresses apoptosis inhibitors acquired from its host.</title>
        <authorList>
            <person name="Gonzalez Porras M.A."/>
            <person name="Assie A."/>
            <person name="Tietjen M."/>
            <person name="Violette M."/>
            <person name="Kleiner M."/>
            <person name="Gruber-Vodicka H."/>
            <person name="Dubilier N."/>
            <person name="Leisch N."/>
        </authorList>
    </citation>
    <scope>NUCLEOTIDE SEQUENCE [LARGE SCALE GENOMIC DNA]</scope>
    <source>
        <strain evidence="13">IAP13</strain>
    </source>
</reference>
<comment type="pathway">
    <text evidence="3 11">Purine metabolism; AMP biosynthesis via salvage pathway; AMP from adenine: step 1/1.</text>
</comment>
<evidence type="ECO:0000313" key="14">
    <source>
        <dbReference type="Proteomes" id="UP001178148"/>
    </source>
</evidence>
<sequence length="180" mass="19816">MSPDDIDLQSYIRSIENWPKQDVIFRDITTLFENPKAFHEMIDRLIHRYHGQDITHVAAIDARGFLLGSPLAYTLKKPLVLVRKKGKLPASTISQDYEFEYGTATIEMHADALKENDKVLLVDDLIATGGTILAAAKLIQACGALTVEAAAIIDLPELGGSRCLITADIPVYTLCSFDGK</sequence>
<evidence type="ECO:0000256" key="11">
    <source>
        <dbReference type="HAMAP-Rule" id="MF_00004"/>
    </source>
</evidence>
<dbReference type="GO" id="GO:0005829">
    <property type="term" value="C:cytosol"/>
    <property type="evidence" value="ECO:0007669"/>
    <property type="project" value="TreeGrafter"/>
</dbReference>
<evidence type="ECO:0000256" key="2">
    <source>
        <dbReference type="ARBA" id="ARBA00004496"/>
    </source>
</evidence>
<evidence type="ECO:0000259" key="12">
    <source>
        <dbReference type="Pfam" id="PF00156"/>
    </source>
</evidence>
<dbReference type="AlphaFoldDB" id="A0AA90P018"/>
<evidence type="ECO:0000256" key="4">
    <source>
        <dbReference type="ARBA" id="ARBA00008391"/>
    </source>
</evidence>
<comment type="catalytic activity">
    <reaction evidence="1 11">
        <text>AMP + diphosphate = 5-phospho-alpha-D-ribose 1-diphosphate + adenine</text>
        <dbReference type="Rhea" id="RHEA:16609"/>
        <dbReference type="ChEBI" id="CHEBI:16708"/>
        <dbReference type="ChEBI" id="CHEBI:33019"/>
        <dbReference type="ChEBI" id="CHEBI:58017"/>
        <dbReference type="ChEBI" id="CHEBI:456215"/>
        <dbReference type="EC" id="2.4.2.7"/>
    </reaction>
</comment>
<keyword evidence="7 11" id="KW-0963">Cytoplasm</keyword>
<dbReference type="PANTHER" id="PTHR11776:SF7">
    <property type="entry name" value="PHOSPHORIBOSYLTRANSFERASE DOMAIN-CONTAINING PROTEIN"/>
    <property type="match status" value="1"/>
</dbReference>
<evidence type="ECO:0000256" key="3">
    <source>
        <dbReference type="ARBA" id="ARBA00004659"/>
    </source>
</evidence>
<proteinExistence type="inferred from homology"/>
<evidence type="ECO:0000256" key="10">
    <source>
        <dbReference type="ARBA" id="ARBA00022726"/>
    </source>
</evidence>
<evidence type="ECO:0000256" key="9">
    <source>
        <dbReference type="ARBA" id="ARBA00022679"/>
    </source>
</evidence>
<comment type="function">
    <text evidence="11">Catalyzes a salvage reaction resulting in the formation of AMP, that is energically less costly than de novo synthesis.</text>
</comment>
<dbReference type="InterPro" id="IPR050120">
    <property type="entry name" value="Adenine_PRTase"/>
</dbReference>
<dbReference type="HAMAP" id="MF_00004">
    <property type="entry name" value="Aden_phosphoribosyltr"/>
    <property type="match status" value="1"/>
</dbReference>
<evidence type="ECO:0000256" key="5">
    <source>
        <dbReference type="ARBA" id="ARBA00011738"/>
    </source>
</evidence>
<dbReference type="Gene3D" id="3.40.50.2020">
    <property type="match status" value="1"/>
</dbReference>
<comment type="subunit">
    <text evidence="5 11">Homodimer.</text>
</comment>
<evidence type="ECO:0000256" key="8">
    <source>
        <dbReference type="ARBA" id="ARBA00022676"/>
    </source>
</evidence>
<dbReference type="CDD" id="cd06223">
    <property type="entry name" value="PRTases_typeI"/>
    <property type="match status" value="1"/>
</dbReference>
<keyword evidence="10 11" id="KW-0660">Purine salvage</keyword>
<dbReference type="PANTHER" id="PTHR11776">
    <property type="entry name" value="ADENINE PHOSPHORIBOSYLTRANSFERASE"/>
    <property type="match status" value="1"/>
</dbReference>
<dbReference type="NCBIfam" id="NF002634">
    <property type="entry name" value="PRK02304.1-3"/>
    <property type="match status" value="1"/>
</dbReference>
<accession>A0AA90P018</accession>
<dbReference type="Proteomes" id="UP001178148">
    <property type="component" value="Unassembled WGS sequence"/>
</dbReference>
<dbReference type="InterPro" id="IPR000836">
    <property type="entry name" value="PRTase_dom"/>
</dbReference>
<organism evidence="13 14">
    <name type="scientific">Candidatus Endonucleibacter bathymodioli</name>
    <dbReference type="NCBI Taxonomy" id="539814"/>
    <lineage>
        <taxon>Bacteria</taxon>
        <taxon>Pseudomonadati</taxon>
        <taxon>Pseudomonadota</taxon>
        <taxon>Gammaproteobacteria</taxon>
        <taxon>Oceanospirillales</taxon>
        <taxon>Endozoicomonadaceae</taxon>
        <taxon>Candidatus Endonucleibacter</taxon>
    </lineage>
</organism>
<evidence type="ECO:0000256" key="7">
    <source>
        <dbReference type="ARBA" id="ARBA00022490"/>
    </source>
</evidence>
<dbReference type="FunFam" id="3.40.50.2020:FF:000021">
    <property type="entry name" value="Adenine phosphoribosyltransferase"/>
    <property type="match status" value="1"/>
</dbReference>
<dbReference type="SUPFAM" id="SSF53271">
    <property type="entry name" value="PRTase-like"/>
    <property type="match status" value="1"/>
</dbReference>
<dbReference type="NCBIfam" id="NF002636">
    <property type="entry name" value="PRK02304.1-5"/>
    <property type="match status" value="1"/>
</dbReference>
<name>A0AA90P018_9GAMM</name>
<keyword evidence="9 11" id="KW-0808">Transferase</keyword>
<dbReference type="GO" id="GO:0044209">
    <property type="term" value="P:AMP salvage"/>
    <property type="evidence" value="ECO:0007669"/>
    <property type="project" value="UniProtKB-UniRule"/>
</dbReference>
<keyword evidence="14" id="KW-1185">Reference proteome</keyword>
<protein>
    <recommendedName>
        <fullName evidence="6 11">Adenine phosphoribosyltransferase</fullName>
        <shortName evidence="11">APRT</shortName>
        <ecNumber evidence="6 11">2.4.2.7</ecNumber>
    </recommendedName>
</protein>
<feature type="domain" description="Phosphoribosyltransferase" evidence="12">
    <location>
        <begin position="38"/>
        <end position="156"/>
    </location>
</feature>
<dbReference type="GO" id="GO:0006168">
    <property type="term" value="P:adenine salvage"/>
    <property type="evidence" value="ECO:0007669"/>
    <property type="project" value="InterPro"/>
</dbReference>
<dbReference type="Pfam" id="PF00156">
    <property type="entry name" value="Pribosyltran"/>
    <property type="match status" value="1"/>
</dbReference>
<comment type="caution">
    <text evidence="13">The sequence shown here is derived from an EMBL/GenBank/DDBJ whole genome shotgun (WGS) entry which is preliminary data.</text>
</comment>